<evidence type="ECO:0000256" key="1">
    <source>
        <dbReference type="SAM" id="SignalP"/>
    </source>
</evidence>
<dbReference type="PANTHER" id="PTHR37946">
    <property type="entry name" value="SLL1969 PROTEIN"/>
    <property type="match status" value="1"/>
</dbReference>
<dbReference type="InterPro" id="IPR012908">
    <property type="entry name" value="PGAP1-ab_dom-like"/>
</dbReference>
<protein>
    <submittedName>
        <fullName evidence="3">Alpha/beta hydrolase family protein</fullName>
    </submittedName>
</protein>
<dbReference type="InterPro" id="IPR029058">
    <property type="entry name" value="AB_hydrolase_fold"/>
</dbReference>
<feature type="chain" id="PRO_5022831526" evidence="1">
    <location>
        <begin position="21"/>
        <end position="334"/>
    </location>
</feature>
<accession>A0A5C5YR80</accession>
<dbReference type="Pfam" id="PF07819">
    <property type="entry name" value="PGAP1"/>
    <property type="match status" value="1"/>
</dbReference>
<dbReference type="AlphaFoldDB" id="A0A5C5YR80"/>
<dbReference type="EMBL" id="SJPO01000004">
    <property type="protein sequence ID" value="TWT77373.1"/>
    <property type="molecule type" value="Genomic_DNA"/>
</dbReference>
<gene>
    <name evidence="3" type="ORF">Pla123a_20340</name>
</gene>
<organism evidence="3 4">
    <name type="scientific">Posidoniimonas polymericola</name>
    <dbReference type="NCBI Taxonomy" id="2528002"/>
    <lineage>
        <taxon>Bacteria</taxon>
        <taxon>Pseudomonadati</taxon>
        <taxon>Planctomycetota</taxon>
        <taxon>Planctomycetia</taxon>
        <taxon>Pirellulales</taxon>
        <taxon>Lacipirellulaceae</taxon>
        <taxon>Posidoniimonas</taxon>
    </lineage>
</organism>
<dbReference type="Gene3D" id="3.40.50.1820">
    <property type="entry name" value="alpha/beta hydrolase"/>
    <property type="match status" value="1"/>
</dbReference>
<keyword evidence="1" id="KW-0732">Signal</keyword>
<feature type="signal peptide" evidence="1">
    <location>
        <begin position="1"/>
        <end position="20"/>
    </location>
</feature>
<keyword evidence="3" id="KW-0378">Hydrolase</keyword>
<evidence type="ECO:0000313" key="4">
    <source>
        <dbReference type="Proteomes" id="UP000318478"/>
    </source>
</evidence>
<sequence length="334" mass="36600" precursor="true">MRRVLLVAGLLAALSPAASADLPQQPGWRGWLRQCATCDADHQRYCMKLDDAWAEAPTEVPVVVQVHGFNSNPAHTRALVKLVRGQGLPCGEFAYPNDQPLRASAELLSAQLRLFAEQHPERRVALVTHSMGGLVARECLEDDGLWPGNVDRLIMVAPPTHGSTLARYAVGLDLWEHWIVRNDGADPWRRVRESIADGLSEAPADLRPGSKFLRRLNARDRREEVRYTVLLGSAAQVSEEHRYLVRQTLLKTAELTPGWETDAAAVDRALACMDEVTDGKGDGAVAISRGRLPGVADTVVLPFSHLGVVHGDQEPGGLEARQVILDRLLQAAPR</sequence>
<evidence type="ECO:0000313" key="3">
    <source>
        <dbReference type="EMBL" id="TWT77373.1"/>
    </source>
</evidence>
<dbReference type="GO" id="GO:0016788">
    <property type="term" value="F:hydrolase activity, acting on ester bonds"/>
    <property type="evidence" value="ECO:0007669"/>
    <property type="project" value="InterPro"/>
</dbReference>
<comment type="caution">
    <text evidence="3">The sequence shown here is derived from an EMBL/GenBank/DDBJ whole genome shotgun (WGS) entry which is preliminary data.</text>
</comment>
<keyword evidence="4" id="KW-1185">Reference proteome</keyword>
<dbReference type="SUPFAM" id="SSF53474">
    <property type="entry name" value="alpha/beta-Hydrolases"/>
    <property type="match status" value="1"/>
</dbReference>
<name>A0A5C5YR80_9BACT</name>
<reference evidence="3 4" key="1">
    <citation type="submission" date="2019-02" db="EMBL/GenBank/DDBJ databases">
        <title>Deep-cultivation of Planctomycetes and their phenomic and genomic characterization uncovers novel biology.</title>
        <authorList>
            <person name="Wiegand S."/>
            <person name="Jogler M."/>
            <person name="Boedeker C."/>
            <person name="Pinto D."/>
            <person name="Vollmers J."/>
            <person name="Rivas-Marin E."/>
            <person name="Kohn T."/>
            <person name="Peeters S.H."/>
            <person name="Heuer A."/>
            <person name="Rast P."/>
            <person name="Oberbeckmann S."/>
            <person name="Bunk B."/>
            <person name="Jeske O."/>
            <person name="Meyerdierks A."/>
            <person name="Storesund J.E."/>
            <person name="Kallscheuer N."/>
            <person name="Luecker S."/>
            <person name="Lage O.M."/>
            <person name="Pohl T."/>
            <person name="Merkel B.J."/>
            <person name="Hornburger P."/>
            <person name="Mueller R.-W."/>
            <person name="Bruemmer F."/>
            <person name="Labrenz M."/>
            <person name="Spormann A.M."/>
            <person name="Op Den Camp H."/>
            <person name="Overmann J."/>
            <person name="Amann R."/>
            <person name="Jetten M.S.M."/>
            <person name="Mascher T."/>
            <person name="Medema M.H."/>
            <person name="Devos D.P."/>
            <person name="Kaster A.-K."/>
            <person name="Ovreas L."/>
            <person name="Rohde M."/>
            <person name="Galperin M.Y."/>
            <person name="Jogler C."/>
        </authorList>
    </citation>
    <scope>NUCLEOTIDE SEQUENCE [LARGE SCALE GENOMIC DNA]</scope>
    <source>
        <strain evidence="3 4">Pla123a</strain>
    </source>
</reference>
<dbReference type="Proteomes" id="UP000318478">
    <property type="component" value="Unassembled WGS sequence"/>
</dbReference>
<feature type="domain" description="GPI inositol-deacylase PGAP1-like alpha/beta" evidence="2">
    <location>
        <begin position="112"/>
        <end position="166"/>
    </location>
</feature>
<dbReference type="PANTHER" id="PTHR37946:SF1">
    <property type="entry name" value="SLL1969 PROTEIN"/>
    <property type="match status" value="1"/>
</dbReference>
<evidence type="ECO:0000259" key="2">
    <source>
        <dbReference type="Pfam" id="PF07819"/>
    </source>
</evidence>
<proteinExistence type="predicted"/>